<evidence type="ECO:0000259" key="3">
    <source>
        <dbReference type="PROSITE" id="PS50181"/>
    </source>
</evidence>
<feature type="repeat" description="ARM" evidence="2">
    <location>
        <begin position="505"/>
        <end position="552"/>
    </location>
</feature>
<feature type="repeat" description="ARM" evidence="2">
    <location>
        <begin position="713"/>
        <end position="755"/>
    </location>
</feature>
<dbReference type="Pfam" id="PF00514">
    <property type="entry name" value="Arm"/>
    <property type="match status" value="4"/>
</dbReference>
<feature type="repeat" description="ARM" evidence="2">
    <location>
        <begin position="551"/>
        <end position="594"/>
    </location>
</feature>
<dbReference type="SUPFAM" id="SSF48371">
    <property type="entry name" value="ARM repeat"/>
    <property type="match status" value="2"/>
</dbReference>
<feature type="repeat" description="ARM" evidence="2">
    <location>
        <begin position="669"/>
        <end position="714"/>
    </location>
</feature>
<keyword evidence="1" id="KW-0677">Repeat</keyword>
<dbReference type="InterPro" id="IPR000225">
    <property type="entry name" value="Armadillo"/>
</dbReference>
<feature type="repeat" description="ARM" evidence="2">
    <location>
        <begin position="597"/>
        <end position="670"/>
    </location>
</feature>
<dbReference type="InterPro" id="IPR011989">
    <property type="entry name" value="ARM-like"/>
</dbReference>
<dbReference type="PROSITE" id="PS50181">
    <property type="entry name" value="FBOX"/>
    <property type="match status" value="1"/>
</dbReference>
<feature type="repeat" description="ARM" evidence="2">
    <location>
        <begin position="464"/>
        <end position="498"/>
    </location>
</feature>
<dbReference type="PANTHER" id="PTHR46976">
    <property type="entry name" value="PROTEIN ARABIDILLO 1"/>
    <property type="match status" value="1"/>
</dbReference>
<accession>A0A8X8YI81</accession>
<proteinExistence type="predicted"/>
<dbReference type="Proteomes" id="UP000298416">
    <property type="component" value="Unassembled WGS sequence"/>
</dbReference>
<dbReference type="CDD" id="cd22155">
    <property type="entry name" value="F-box_AtADLO1-like"/>
    <property type="match status" value="1"/>
</dbReference>
<dbReference type="InterPro" id="IPR006553">
    <property type="entry name" value="Leu-rich_rpt_Cys-con_subtyp"/>
</dbReference>
<sequence>MMSRRVRGRVVRRGKEKLDCPDIDGNLSLDEGMLDWTSLPDDTAIQLFSCLSHRDRASLSSTCRAWRAIGKSPCLWQTLDLRHHNCDTAVASSLASRCESLHKVRFRGPEAAVDIIQLKAKNLREISGDCCRKMTDVVFSVLVARHTALESLIIGPDFCEGISSDAIYVLAVCCPKLRKLRLSGFHQVDARAINALGQHCPDLADVGFIDCRRVDETALGNVTSVSFLSVAGTTNIKWNLVSQQWTKLPHLIALDVSRTNIAPVTVTSLFASSCSLKALCALNCPSLEQDASFATNKYHEGKVLFAIFTDILRGAASLFVDMPKNDQKVFLDWRNTKDRKTNEILNWLEWIISNSLLRVSEINPGGLDNFWLNQGACLLINFLQSPQEEVQERAAMALATFVVIDEENASIHTGRAEAVIRYGGIRLLLNLASSWKEGLQAEAAKAIANLSVNANVAKAVADEGGINILVNLARSANRFVAEEAVGGLWNLSVGEDHKGSFAEAGRVKALLDLIIKWSRSSGGEGVTERAAGALANLAADENCSMAIASVGGLHALVTLARTSKVDGVLEQAARALANLAAHGESNNSSIAVGSEAGALEALVQLTRSAHNGVRCVCVCVYLYKFCFEFLLVIFARSWIDTPCLWQEAAGALWNLSFDDKNREGIAAAGGVEALVALASFSANASQSLQERVAGALWGLSVSETNSIAIGQEGGVAPLLLLAQSAAEDVHETAVGAIWNLAFNPGNALRIVDEGGVSVLVRICTTSASKMARFMSSLALAYMFDGRMHKIALEGTSAGGTSKIVKLANLRKLALKCIDEFVIGAEIGRFVSMLRNQSPTLKGCAAFALLQFTIIGGRHSPLHAKLLQDTASQRLLRAAAAAASAPPEAKIFARIVLRNIEQQQVGSSSI</sequence>
<reference evidence="4" key="2">
    <citation type="submission" date="2020-08" db="EMBL/GenBank/DDBJ databases">
        <title>Plant Genome Project.</title>
        <authorList>
            <person name="Zhang R.-G."/>
        </authorList>
    </citation>
    <scope>NUCLEOTIDE SEQUENCE</scope>
    <source>
        <strain evidence="4">Huo1</strain>
        <tissue evidence="4">Leaf</tissue>
    </source>
</reference>
<reference evidence="4" key="1">
    <citation type="submission" date="2018-01" db="EMBL/GenBank/DDBJ databases">
        <authorList>
            <person name="Mao J.F."/>
        </authorList>
    </citation>
    <scope>NUCLEOTIDE SEQUENCE</scope>
    <source>
        <strain evidence="4">Huo1</strain>
        <tissue evidence="4">Leaf</tissue>
    </source>
</reference>
<dbReference type="InterPro" id="IPR016024">
    <property type="entry name" value="ARM-type_fold"/>
</dbReference>
<feature type="repeat" description="ARM" evidence="2">
    <location>
        <begin position="423"/>
        <end position="465"/>
    </location>
</feature>
<dbReference type="InterPro" id="IPR032675">
    <property type="entry name" value="LRR_dom_sf"/>
</dbReference>
<evidence type="ECO:0000256" key="2">
    <source>
        <dbReference type="PROSITE-ProRule" id="PRU00259"/>
    </source>
</evidence>
<dbReference type="SMART" id="SM00367">
    <property type="entry name" value="LRR_CC"/>
    <property type="match status" value="2"/>
</dbReference>
<evidence type="ECO:0000256" key="1">
    <source>
        <dbReference type="ARBA" id="ARBA00022737"/>
    </source>
</evidence>
<feature type="domain" description="F-box" evidence="3">
    <location>
        <begin position="33"/>
        <end position="79"/>
    </location>
</feature>
<dbReference type="SUPFAM" id="SSF52047">
    <property type="entry name" value="RNI-like"/>
    <property type="match status" value="1"/>
</dbReference>
<dbReference type="PROSITE" id="PS50176">
    <property type="entry name" value="ARM_REPEAT"/>
    <property type="match status" value="7"/>
</dbReference>
<evidence type="ECO:0000313" key="4">
    <source>
        <dbReference type="EMBL" id="KAG6432304.1"/>
    </source>
</evidence>
<dbReference type="SMART" id="SM00256">
    <property type="entry name" value="FBOX"/>
    <property type="match status" value="1"/>
</dbReference>
<dbReference type="Gene3D" id="3.80.10.10">
    <property type="entry name" value="Ribonuclease Inhibitor"/>
    <property type="match status" value="1"/>
</dbReference>
<organism evidence="4">
    <name type="scientific">Salvia splendens</name>
    <name type="common">Scarlet sage</name>
    <dbReference type="NCBI Taxonomy" id="180675"/>
    <lineage>
        <taxon>Eukaryota</taxon>
        <taxon>Viridiplantae</taxon>
        <taxon>Streptophyta</taxon>
        <taxon>Embryophyta</taxon>
        <taxon>Tracheophyta</taxon>
        <taxon>Spermatophyta</taxon>
        <taxon>Magnoliopsida</taxon>
        <taxon>eudicotyledons</taxon>
        <taxon>Gunneridae</taxon>
        <taxon>Pentapetalae</taxon>
        <taxon>asterids</taxon>
        <taxon>lamiids</taxon>
        <taxon>Lamiales</taxon>
        <taxon>Lamiaceae</taxon>
        <taxon>Nepetoideae</taxon>
        <taxon>Mentheae</taxon>
        <taxon>Salviinae</taxon>
        <taxon>Salvia</taxon>
        <taxon>Salvia subgen. Calosphace</taxon>
        <taxon>core Calosphace</taxon>
    </lineage>
</organism>
<name>A0A8X8YI81_SALSN</name>
<dbReference type="PANTHER" id="PTHR46976:SF1">
    <property type="entry name" value="PROTEIN ARABIDILLO 1"/>
    <property type="match status" value="1"/>
</dbReference>
<dbReference type="Pfam" id="PF12937">
    <property type="entry name" value="F-box-like"/>
    <property type="match status" value="1"/>
</dbReference>
<comment type="caution">
    <text evidence="4">The sequence shown here is derived from an EMBL/GenBank/DDBJ whole genome shotgun (WGS) entry which is preliminary data.</text>
</comment>
<gene>
    <name evidence="4" type="ORF">SASPL_103879</name>
</gene>
<keyword evidence="5" id="KW-1185">Reference proteome</keyword>
<dbReference type="InterPro" id="IPR001810">
    <property type="entry name" value="F-box_dom"/>
</dbReference>
<dbReference type="SMART" id="SM00185">
    <property type="entry name" value="ARM"/>
    <property type="match status" value="7"/>
</dbReference>
<protein>
    <recommendedName>
        <fullName evidence="3">F-box domain-containing protein</fullName>
    </recommendedName>
</protein>
<dbReference type="Gene3D" id="1.25.10.10">
    <property type="entry name" value="Leucine-rich Repeat Variant"/>
    <property type="match status" value="3"/>
</dbReference>
<evidence type="ECO:0000313" key="5">
    <source>
        <dbReference type="Proteomes" id="UP000298416"/>
    </source>
</evidence>
<dbReference type="EMBL" id="PNBA02000002">
    <property type="protein sequence ID" value="KAG6432304.1"/>
    <property type="molecule type" value="Genomic_DNA"/>
</dbReference>
<dbReference type="AlphaFoldDB" id="A0A8X8YI81"/>